<gene>
    <name evidence="4" type="ORF">GH810_11910</name>
</gene>
<keyword evidence="2" id="KW-0472">Membrane</keyword>
<keyword evidence="2" id="KW-0812">Transmembrane</keyword>
<protein>
    <submittedName>
        <fullName evidence="4">FAD-dependent oxidoreductase</fullName>
    </submittedName>
</protein>
<dbReference type="PANTHER" id="PTHR43734:SF1">
    <property type="entry name" value="PHYTOENE DESATURASE"/>
    <property type="match status" value="1"/>
</dbReference>
<evidence type="ECO:0000313" key="5">
    <source>
        <dbReference type="Proteomes" id="UP000616595"/>
    </source>
</evidence>
<reference evidence="4" key="1">
    <citation type="submission" date="2019-10" db="EMBL/GenBank/DDBJ databases">
        <authorList>
            <person name="Ross D.E."/>
            <person name="Gulliver D."/>
        </authorList>
    </citation>
    <scope>NUCLEOTIDE SEQUENCE</scope>
    <source>
        <strain evidence="4">DER-2019</strain>
    </source>
</reference>
<evidence type="ECO:0000259" key="3">
    <source>
        <dbReference type="Pfam" id="PF01593"/>
    </source>
</evidence>
<sequence length="545" mass="60767">MKNDHSYEVIVIGAGIAGLTCAAYLSKNGYRTLLCEKGEKPGGLVSAFTRNGFTFDAGIRAFENSGIVLPMIKQLGIEIEFVSNPVSIGIEEQIIKLQSKESLNDYRSLLWKKFPKNGQDIDKILAEIKKTMKYMDVLYAIDNPLFLDFKEDPAYLFKTLLPWLLKYQINIRKVKKMDTPITAYLQQFTKNQALINIITQHFFKNTPAFFALSYFGLYLDYRYPIGGTGVLVDKMIERIKANHGEIALKTAVSSIDISKKQVKTRDGRSFSYQALVWCADMKTLYSVLESEPMVVQKQRKKISDQHRLIAENGGGDSVLSIYLAVNLDKDYFAEICGDHAFYTPQIAGLSSIYPKNWDEIASDHQRSAENKKAALKKWLADYLALTTYEISCPSLRDSALAPEGKTGVIVSTLLDYRLVKQIADAGWYDAFKSYCQETIAAVFDKTLFPGLIKNILDVSCSTPLTIERLTGNQAGAITGWAFTANKMPAENQFAKITRAVLTPLPDIFQAGQWTFSPSGLPVSIMTGKLAADAVSKKLKLQRAGG</sequence>
<name>A0A923HUX6_9FIRM</name>
<keyword evidence="5" id="KW-1185">Reference proteome</keyword>
<comment type="similarity">
    <text evidence="1">Belongs to the carotenoid/retinoid oxidoreductase family. CrtN subfamily.</text>
</comment>
<dbReference type="Gene3D" id="3.50.50.60">
    <property type="entry name" value="FAD/NAD(P)-binding domain"/>
    <property type="match status" value="2"/>
</dbReference>
<evidence type="ECO:0000256" key="2">
    <source>
        <dbReference type="SAM" id="Phobius"/>
    </source>
</evidence>
<proteinExistence type="inferred from homology"/>
<comment type="caution">
    <text evidence="4">The sequence shown here is derived from an EMBL/GenBank/DDBJ whole genome shotgun (WGS) entry which is preliminary data.</text>
</comment>
<organism evidence="4 5">
    <name type="scientific">Acetobacterium paludosum</name>
    <dbReference type="NCBI Taxonomy" id="52693"/>
    <lineage>
        <taxon>Bacteria</taxon>
        <taxon>Bacillati</taxon>
        <taxon>Bacillota</taxon>
        <taxon>Clostridia</taxon>
        <taxon>Eubacteriales</taxon>
        <taxon>Eubacteriaceae</taxon>
        <taxon>Acetobacterium</taxon>
    </lineage>
</organism>
<feature type="domain" description="Amine oxidase" evidence="3">
    <location>
        <begin position="16"/>
        <end position="298"/>
    </location>
</feature>
<dbReference type="AlphaFoldDB" id="A0A923HUX6"/>
<dbReference type="EMBL" id="WJBD01000014">
    <property type="protein sequence ID" value="MBC3889019.1"/>
    <property type="molecule type" value="Genomic_DNA"/>
</dbReference>
<dbReference type="Pfam" id="PF01593">
    <property type="entry name" value="Amino_oxidase"/>
    <property type="match status" value="1"/>
</dbReference>
<dbReference type="GO" id="GO:0016491">
    <property type="term" value="F:oxidoreductase activity"/>
    <property type="evidence" value="ECO:0007669"/>
    <property type="project" value="InterPro"/>
</dbReference>
<dbReference type="RefSeq" id="WP_148568282.1">
    <property type="nucleotide sequence ID" value="NZ_RXYA01000016.1"/>
</dbReference>
<reference evidence="4" key="2">
    <citation type="submission" date="2020-10" db="EMBL/GenBank/DDBJ databases">
        <title>Comparative genomics of the Acetobacterium genus.</title>
        <authorList>
            <person name="Marshall C."/>
            <person name="May H."/>
            <person name="Norman S."/>
        </authorList>
    </citation>
    <scope>NUCLEOTIDE SEQUENCE</scope>
    <source>
        <strain evidence="4">DER-2019</strain>
    </source>
</reference>
<accession>A0A923HUX6</accession>
<dbReference type="InterPro" id="IPR002937">
    <property type="entry name" value="Amino_oxidase"/>
</dbReference>
<evidence type="ECO:0000256" key="1">
    <source>
        <dbReference type="ARBA" id="ARBA00038322"/>
    </source>
</evidence>
<dbReference type="PRINTS" id="PR00419">
    <property type="entry name" value="ADXRDTASE"/>
</dbReference>
<dbReference type="SUPFAM" id="SSF51905">
    <property type="entry name" value="FAD/NAD(P)-binding domain"/>
    <property type="match status" value="1"/>
</dbReference>
<dbReference type="Proteomes" id="UP000616595">
    <property type="component" value="Unassembled WGS sequence"/>
</dbReference>
<dbReference type="InterPro" id="IPR036188">
    <property type="entry name" value="FAD/NAD-bd_sf"/>
</dbReference>
<feature type="transmembrane region" description="Helical" evidence="2">
    <location>
        <begin position="7"/>
        <end position="25"/>
    </location>
</feature>
<dbReference type="OrthoDB" id="9814556at2"/>
<evidence type="ECO:0000313" key="4">
    <source>
        <dbReference type="EMBL" id="MBC3889019.1"/>
    </source>
</evidence>
<keyword evidence="2" id="KW-1133">Transmembrane helix</keyword>
<dbReference type="PANTHER" id="PTHR43734">
    <property type="entry name" value="PHYTOENE DESATURASE"/>
    <property type="match status" value="1"/>
</dbReference>